<proteinExistence type="predicted"/>
<dbReference type="AlphaFoldDB" id="A0A843U3V4"/>
<gene>
    <name evidence="2" type="ORF">Taro_009011</name>
</gene>
<reference evidence="2" key="1">
    <citation type="submission" date="2017-07" db="EMBL/GenBank/DDBJ databases">
        <title>Taro Niue Genome Assembly and Annotation.</title>
        <authorList>
            <person name="Atibalentja N."/>
            <person name="Keating K."/>
            <person name="Fields C.J."/>
        </authorList>
    </citation>
    <scope>NUCLEOTIDE SEQUENCE</scope>
    <source>
        <strain evidence="2">Niue_2</strain>
        <tissue evidence="2">Leaf</tissue>
    </source>
</reference>
<evidence type="ECO:0000256" key="1">
    <source>
        <dbReference type="SAM" id="MobiDB-lite"/>
    </source>
</evidence>
<evidence type="ECO:0000313" key="2">
    <source>
        <dbReference type="EMBL" id="MQL76620.1"/>
    </source>
</evidence>
<evidence type="ECO:0000313" key="3">
    <source>
        <dbReference type="Proteomes" id="UP000652761"/>
    </source>
</evidence>
<dbReference type="Proteomes" id="UP000652761">
    <property type="component" value="Unassembled WGS sequence"/>
</dbReference>
<keyword evidence="3" id="KW-1185">Reference proteome</keyword>
<name>A0A843U3V4_COLES</name>
<dbReference type="EMBL" id="NMUH01000308">
    <property type="protein sequence ID" value="MQL76620.1"/>
    <property type="molecule type" value="Genomic_DNA"/>
</dbReference>
<comment type="caution">
    <text evidence="2">The sequence shown here is derived from an EMBL/GenBank/DDBJ whole genome shotgun (WGS) entry which is preliminary data.</text>
</comment>
<feature type="region of interest" description="Disordered" evidence="1">
    <location>
        <begin position="1"/>
        <end position="41"/>
    </location>
</feature>
<sequence length="121" mass="13475">MPGTSRDPGPGSLEVRPLPQNTLKPPESPGSHRTLRELPRELHHATAFPRAIRKRHMSHDPPTSLLYLLEALETWGHEAGAREKENQVKNLLSGDPITCRIHRLASTPLPPRTTATLNVHI</sequence>
<accession>A0A843U3V4</accession>
<organism evidence="2 3">
    <name type="scientific">Colocasia esculenta</name>
    <name type="common">Wild taro</name>
    <name type="synonym">Arum esculentum</name>
    <dbReference type="NCBI Taxonomy" id="4460"/>
    <lineage>
        <taxon>Eukaryota</taxon>
        <taxon>Viridiplantae</taxon>
        <taxon>Streptophyta</taxon>
        <taxon>Embryophyta</taxon>
        <taxon>Tracheophyta</taxon>
        <taxon>Spermatophyta</taxon>
        <taxon>Magnoliopsida</taxon>
        <taxon>Liliopsida</taxon>
        <taxon>Araceae</taxon>
        <taxon>Aroideae</taxon>
        <taxon>Colocasieae</taxon>
        <taxon>Colocasia</taxon>
    </lineage>
</organism>
<protein>
    <submittedName>
        <fullName evidence="2">Uncharacterized protein</fullName>
    </submittedName>
</protein>